<gene>
    <name evidence="8" type="ORF">G3M48_002218</name>
</gene>
<dbReference type="Pfam" id="PF00172">
    <property type="entry name" value="Zn_clus"/>
    <property type="match status" value="1"/>
</dbReference>
<comment type="caution">
    <text evidence="8">The sequence shown here is derived from an EMBL/GenBank/DDBJ whole genome shotgun (WGS) entry which is preliminary data.</text>
</comment>
<feature type="region of interest" description="Disordered" evidence="6">
    <location>
        <begin position="48"/>
        <end position="89"/>
    </location>
</feature>
<dbReference type="Pfam" id="PF04082">
    <property type="entry name" value="Fungal_trans"/>
    <property type="match status" value="1"/>
</dbReference>
<dbReference type="GO" id="GO:0000981">
    <property type="term" value="F:DNA-binding transcription factor activity, RNA polymerase II-specific"/>
    <property type="evidence" value="ECO:0007669"/>
    <property type="project" value="InterPro"/>
</dbReference>
<dbReference type="InterPro" id="IPR050815">
    <property type="entry name" value="TF_fung"/>
</dbReference>
<dbReference type="SUPFAM" id="SSF57701">
    <property type="entry name" value="Zn2/Cys6 DNA-binding domain"/>
    <property type="match status" value="1"/>
</dbReference>
<feature type="compositionally biased region" description="Polar residues" evidence="6">
    <location>
        <begin position="79"/>
        <end position="89"/>
    </location>
</feature>
<dbReference type="PANTHER" id="PTHR47338">
    <property type="entry name" value="ZN(II)2CYS6 TRANSCRIPTION FACTOR (EUROFUNG)-RELATED"/>
    <property type="match status" value="1"/>
</dbReference>
<dbReference type="PROSITE" id="PS50048">
    <property type="entry name" value="ZN2_CY6_FUNGAL_2"/>
    <property type="match status" value="1"/>
</dbReference>
<dbReference type="EMBL" id="JAAHCF010000172">
    <property type="protein sequence ID" value="KAK8147055.1"/>
    <property type="molecule type" value="Genomic_DNA"/>
</dbReference>
<feature type="domain" description="Zn(2)-C6 fungal-type" evidence="7">
    <location>
        <begin position="15"/>
        <end position="47"/>
    </location>
</feature>
<feature type="compositionally biased region" description="Basic residues" evidence="6">
    <location>
        <begin position="50"/>
        <end position="62"/>
    </location>
</feature>
<dbReference type="GO" id="GO:0008270">
    <property type="term" value="F:zinc ion binding"/>
    <property type="evidence" value="ECO:0007669"/>
    <property type="project" value="InterPro"/>
</dbReference>
<comment type="subcellular location">
    <subcellularLocation>
        <location evidence="1">Nucleus</location>
    </subcellularLocation>
</comment>
<evidence type="ECO:0000259" key="7">
    <source>
        <dbReference type="PROSITE" id="PS50048"/>
    </source>
</evidence>
<accession>A0AAW0RYG4</accession>
<keyword evidence="5" id="KW-0539">Nucleus</keyword>
<keyword evidence="4" id="KW-0804">Transcription</keyword>
<dbReference type="PROSITE" id="PS00463">
    <property type="entry name" value="ZN2_CY6_FUNGAL_1"/>
    <property type="match status" value="1"/>
</dbReference>
<dbReference type="AlphaFoldDB" id="A0AAW0RYG4"/>
<dbReference type="Gene3D" id="4.10.240.10">
    <property type="entry name" value="Zn(2)-C6 fungal-type DNA-binding domain"/>
    <property type="match status" value="1"/>
</dbReference>
<dbReference type="InterPro" id="IPR036864">
    <property type="entry name" value="Zn2-C6_fun-type_DNA-bd_sf"/>
</dbReference>
<dbReference type="SMART" id="SM00066">
    <property type="entry name" value="GAL4"/>
    <property type="match status" value="1"/>
</dbReference>
<dbReference type="GO" id="GO:0005634">
    <property type="term" value="C:nucleus"/>
    <property type="evidence" value="ECO:0007669"/>
    <property type="project" value="UniProtKB-SubCell"/>
</dbReference>
<evidence type="ECO:0000256" key="3">
    <source>
        <dbReference type="ARBA" id="ARBA00023015"/>
    </source>
</evidence>
<evidence type="ECO:0000256" key="1">
    <source>
        <dbReference type="ARBA" id="ARBA00004123"/>
    </source>
</evidence>
<dbReference type="InterPro" id="IPR007219">
    <property type="entry name" value="XnlR_reg_dom"/>
</dbReference>
<dbReference type="PANTHER" id="PTHR47338:SF20">
    <property type="entry name" value="ZN(II)2CYS6 TRANSCRIPTION FACTOR (EUROFUNG)"/>
    <property type="match status" value="1"/>
</dbReference>
<evidence type="ECO:0000256" key="2">
    <source>
        <dbReference type="ARBA" id="ARBA00022723"/>
    </source>
</evidence>
<dbReference type="GO" id="GO:0006351">
    <property type="term" value="P:DNA-templated transcription"/>
    <property type="evidence" value="ECO:0007669"/>
    <property type="project" value="InterPro"/>
</dbReference>
<evidence type="ECO:0000256" key="5">
    <source>
        <dbReference type="ARBA" id="ARBA00023242"/>
    </source>
</evidence>
<reference evidence="8 9" key="1">
    <citation type="submission" date="2020-02" db="EMBL/GenBank/DDBJ databases">
        <title>Comparative genomics of the hypocrealean fungal genus Beauvera.</title>
        <authorList>
            <person name="Showalter D.N."/>
            <person name="Bushley K.E."/>
            <person name="Rehner S.A."/>
        </authorList>
    </citation>
    <scope>NUCLEOTIDE SEQUENCE [LARGE SCALE GENOMIC DNA]</scope>
    <source>
        <strain evidence="8 9">ARSEF4384</strain>
    </source>
</reference>
<dbReference type="Proteomes" id="UP001397290">
    <property type="component" value="Unassembled WGS sequence"/>
</dbReference>
<keyword evidence="9" id="KW-1185">Reference proteome</keyword>
<dbReference type="CDD" id="cd00067">
    <property type="entry name" value="GAL4"/>
    <property type="match status" value="1"/>
</dbReference>
<dbReference type="InterPro" id="IPR001138">
    <property type="entry name" value="Zn2Cys6_DnaBD"/>
</dbReference>
<name>A0AAW0RYG4_9HYPO</name>
<dbReference type="GO" id="GO:0003677">
    <property type="term" value="F:DNA binding"/>
    <property type="evidence" value="ECO:0007669"/>
    <property type="project" value="InterPro"/>
</dbReference>
<evidence type="ECO:0000256" key="4">
    <source>
        <dbReference type="ARBA" id="ARBA00023163"/>
    </source>
</evidence>
<evidence type="ECO:0000313" key="8">
    <source>
        <dbReference type="EMBL" id="KAK8147055.1"/>
    </source>
</evidence>
<proteinExistence type="predicted"/>
<protein>
    <recommendedName>
        <fullName evidence="7">Zn(2)-C6 fungal-type domain-containing protein</fullName>
    </recommendedName>
</protein>
<evidence type="ECO:0000313" key="9">
    <source>
        <dbReference type="Proteomes" id="UP001397290"/>
    </source>
</evidence>
<keyword evidence="2" id="KW-0479">Metal-binding</keyword>
<dbReference type="CDD" id="cd12148">
    <property type="entry name" value="fungal_TF_MHR"/>
    <property type="match status" value="1"/>
</dbReference>
<evidence type="ECO:0000256" key="6">
    <source>
        <dbReference type="SAM" id="MobiDB-lite"/>
    </source>
</evidence>
<organism evidence="8 9">
    <name type="scientific">Beauveria asiatica</name>
    <dbReference type="NCBI Taxonomy" id="1069075"/>
    <lineage>
        <taxon>Eukaryota</taxon>
        <taxon>Fungi</taxon>
        <taxon>Dikarya</taxon>
        <taxon>Ascomycota</taxon>
        <taxon>Pezizomycotina</taxon>
        <taxon>Sordariomycetes</taxon>
        <taxon>Hypocreomycetidae</taxon>
        <taxon>Hypocreales</taxon>
        <taxon>Cordycipitaceae</taxon>
        <taxon>Beauveria</taxon>
    </lineage>
</organism>
<keyword evidence="3" id="KW-0805">Transcription regulation</keyword>
<sequence length="513" mass="56751">MSADNSDVGIGSRYSCLQCREAKRKCDRITPECTLCLHDRKNISCAYPERRKRRQARPKHAHVSAPALSSPQQPWPFLNTPSPSQASTLSGEVIEPPAVQKQQFHLAAEYFLDPLVFQHAQLQLPALQIDSLVTDEVTATVGSVADIRATAQSHFSTVHVWMPIVSKIQFYKLLLNRLTHHRAELHLLLLAMRLSGHVVTKTARTELYDLTKRFHFSVTGSGIFSLLVLQASVFIACYELGHGIYPAAFMSISSCARYAVALGVDSSISGHADPKIQSLDLEECRRVWWAILAMDRFMNLTDPKRKLVTPDPVTSNYLPIDDKSWDNGTNGAEAACTLGSANSLEMGRFARLAQAAHLLSLVIQDVAEGSPDSSQLRRTIFALVHVSRLEARVRRLELCTQMSTCFSAILLLDHRDSDRGLALGRPSSRSDATLSPESSSVLQSTMEMAERIIGAPGTVRNIIAPFVLHLNYKAASIYLQQAVEERDSEAASHVATLKKSLELFSQRWLVAGL</sequence>